<gene>
    <name evidence="2" type="ORF">E1298_04055</name>
</gene>
<dbReference type="Proteomes" id="UP000294513">
    <property type="component" value="Unassembled WGS sequence"/>
</dbReference>
<proteinExistence type="predicted"/>
<comment type="caution">
    <text evidence="2">The sequence shown here is derived from an EMBL/GenBank/DDBJ whole genome shotgun (WGS) entry which is preliminary data.</text>
</comment>
<evidence type="ECO:0000313" key="3">
    <source>
        <dbReference type="Proteomes" id="UP000294513"/>
    </source>
</evidence>
<feature type="signal peptide" evidence="1">
    <location>
        <begin position="1"/>
        <end position="36"/>
    </location>
</feature>
<keyword evidence="3" id="KW-1185">Reference proteome</keyword>
<dbReference type="EMBL" id="SMKU01000009">
    <property type="protein sequence ID" value="TDD95824.1"/>
    <property type="molecule type" value="Genomic_DNA"/>
</dbReference>
<reference evidence="2 3" key="1">
    <citation type="submission" date="2019-03" db="EMBL/GenBank/DDBJ databases">
        <title>Draft genome sequences of novel Actinobacteria.</title>
        <authorList>
            <person name="Sahin N."/>
            <person name="Ay H."/>
            <person name="Saygin H."/>
        </authorList>
    </citation>
    <scope>NUCLEOTIDE SEQUENCE [LARGE SCALE GENOMIC DNA]</scope>
    <source>
        <strain evidence="2 3">H3C3</strain>
    </source>
</reference>
<evidence type="ECO:0008006" key="4">
    <source>
        <dbReference type="Google" id="ProtNLM"/>
    </source>
</evidence>
<evidence type="ECO:0000256" key="1">
    <source>
        <dbReference type="SAM" id="SignalP"/>
    </source>
</evidence>
<feature type="chain" id="PRO_5020276690" description="Peptidase inhibitor family I36 protein" evidence="1">
    <location>
        <begin position="37"/>
        <end position="121"/>
    </location>
</feature>
<dbReference type="OrthoDB" id="3693623at2"/>
<dbReference type="RefSeq" id="WP_131889382.1">
    <property type="nucleotide sequence ID" value="NZ_SMKU01000009.1"/>
</dbReference>
<evidence type="ECO:0000313" key="2">
    <source>
        <dbReference type="EMBL" id="TDD95824.1"/>
    </source>
</evidence>
<name>A0A4R5CF26_9ACTN</name>
<protein>
    <recommendedName>
        <fullName evidence="4">Peptidase inhibitor family I36 protein</fullName>
    </recommendedName>
</protein>
<sequence>MRITRPASAMPAVAAALTTLIAAGSLVLGPAAPAGAAAVPSHRCPQGYVCFWTEPNFQGKMTVYQNPVSHSCGKTEAQPARTIFNNDDEAWSFYRDLDCTTLAVTLPPGRFAPDTEAYSWK</sequence>
<accession>A0A4R5CF26</accession>
<organism evidence="2 3">
    <name type="scientific">Actinomadura rubrisoli</name>
    <dbReference type="NCBI Taxonomy" id="2530368"/>
    <lineage>
        <taxon>Bacteria</taxon>
        <taxon>Bacillati</taxon>
        <taxon>Actinomycetota</taxon>
        <taxon>Actinomycetes</taxon>
        <taxon>Streptosporangiales</taxon>
        <taxon>Thermomonosporaceae</taxon>
        <taxon>Actinomadura</taxon>
    </lineage>
</organism>
<dbReference type="Pfam" id="PF03995">
    <property type="entry name" value="Inhibitor_I36"/>
    <property type="match status" value="1"/>
</dbReference>
<dbReference type="AlphaFoldDB" id="A0A4R5CF26"/>
<keyword evidence="1" id="KW-0732">Signal</keyword>